<comment type="caution">
    <text evidence="1">The sequence shown here is derived from an EMBL/GenBank/DDBJ whole genome shotgun (WGS) entry which is preliminary data.</text>
</comment>
<gene>
    <name evidence="1" type="ORF">GCM10022381_38300</name>
</gene>
<keyword evidence="2" id="KW-1185">Reference proteome</keyword>
<organism evidence="1 2">
    <name type="scientific">Leifsonia kafniensis</name>
    <dbReference type="NCBI Taxonomy" id="475957"/>
    <lineage>
        <taxon>Bacteria</taxon>
        <taxon>Bacillati</taxon>
        <taxon>Actinomycetota</taxon>
        <taxon>Actinomycetes</taxon>
        <taxon>Micrococcales</taxon>
        <taxon>Microbacteriaceae</taxon>
        <taxon>Leifsonia</taxon>
    </lineage>
</organism>
<dbReference type="Proteomes" id="UP001501803">
    <property type="component" value="Unassembled WGS sequence"/>
</dbReference>
<evidence type="ECO:0000313" key="2">
    <source>
        <dbReference type="Proteomes" id="UP001501803"/>
    </source>
</evidence>
<evidence type="ECO:0000313" key="1">
    <source>
        <dbReference type="EMBL" id="GAA3892954.1"/>
    </source>
</evidence>
<reference evidence="2" key="1">
    <citation type="journal article" date="2019" name="Int. J. Syst. Evol. Microbiol.">
        <title>The Global Catalogue of Microorganisms (GCM) 10K type strain sequencing project: providing services to taxonomists for standard genome sequencing and annotation.</title>
        <authorList>
            <consortium name="The Broad Institute Genomics Platform"/>
            <consortium name="The Broad Institute Genome Sequencing Center for Infectious Disease"/>
            <person name="Wu L."/>
            <person name="Ma J."/>
        </authorList>
    </citation>
    <scope>NUCLEOTIDE SEQUENCE [LARGE SCALE GENOMIC DNA]</scope>
    <source>
        <strain evidence="2">JCM 17021</strain>
    </source>
</reference>
<protein>
    <submittedName>
        <fullName evidence="1">Uncharacterized protein</fullName>
    </submittedName>
</protein>
<sequence length="129" mass="13998">MTHAPLDLPAKHTVLRSFAGHLEAQPDDVFAVLLEKLAAGDENGEHFLADPAERFIVVQGDWWYRGEYRVLPEEDGGGTRLEHEILNVAQIAHWAGAITGRSVVAAAPAAFGRLLTEIDAELGGYPDAE</sequence>
<accession>A0ABP7L294</accession>
<dbReference type="RefSeq" id="WP_345069478.1">
    <property type="nucleotide sequence ID" value="NZ_BAABCN010000017.1"/>
</dbReference>
<dbReference type="EMBL" id="BAABCN010000017">
    <property type="protein sequence ID" value="GAA3892954.1"/>
    <property type="molecule type" value="Genomic_DNA"/>
</dbReference>
<proteinExistence type="predicted"/>
<name>A0ABP7L294_9MICO</name>